<evidence type="ECO:0000313" key="2">
    <source>
        <dbReference type="Proteomes" id="UP000223296"/>
    </source>
</evidence>
<sequence>MYDLHYGNPYPSGFLPDKTRRLYAPRTAKQNAV</sequence>
<comment type="caution">
    <text evidence="1">The sequence shown here is derived from an EMBL/GenBank/DDBJ whole genome shotgun (WGS) entry which is preliminary data.</text>
</comment>
<proteinExistence type="predicted"/>
<protein>
    <submittedName>
        <fullName evidence="1">Uncharacterized protein</fullName>
    </submittedName>
</protein>
<name>A0AA44ZHM5_NEIGO</name>
<evidence type="ECO:0000313" key="1">
    <source>
        <dbReference type="EMBL" id="PHJ36235.1"/>
    </source>
</evidence>
<dbReference type="Proteomes" id="UP000223296">
    <property type="component" value="Unassembled WGS sequence"/>
</dbReference>
<accession>A0AA44ZHM5</accession>
<gene>
    <name evidence="1" type="ORF">N776_06390</name>
</gene>
<reference evidence="1 2" key="1">
    <citation type="submission" date="2013-08" db="EMBL/GenBank/DDBJ databases">
        <authorList>
            <person name="Trees D."/>
        </authorList>
    </citation>
    <scope>NUCLEOTIDE SEQUENCE [LARGE SCALE GENOMIC DNA]</scope>
    <source>
        <strain evidence="1 2">3502</strain>
    </source>
</reference>
<organism evidence="1 2">
    <name type="scientific">Neisseria gonorrhoeae 3502</name>
    <dbReference type="NCBI Taxonomy" id="1193404"/>
    <lineage>
        <taxon>Bacteria</taxon>
        <taxon>Pseudomonadati</taxon>
        <taxon>Pseudomonadota</taxon>
        <taxon>Betaproteobacteria</taxon>
        <taxon>Neisseriales</taxon>
        <taxon>Neisseriaceae</taxon>
        <taxon>Neisseria</taxon>
    </lineage>
</organism>
<dbReference type="AlphaFoldDB" id="A0AA44ZHM5"/>
<dbReference type="EMBL" id="AVBE01000002">
    <property type="protein sequence ID" value="PHJ36235.1"/>
    <property type="molecule type" value="Genomic_DNA"/>
</dbReference>